<proteinExistence type="inferred from homology"/>
<feature type="transmembrane region" description="Helical" evidence="8">
    <location>
        <begin position="86"/>
        <end position="109"/>
    </location>
</feature>
<feature type="transmembrane region" description="Helical" evidence="8">
    <location>
        <begin position="6"/>
        <end position="25"/>
    </location>
</feature>
<dbReference type="InterPro" id="IPR050586">
    <property type="entry name" value="CPA3_Na-H_Antiporter_D"/>
</dbReference>
<feature type="transmembrane region" description="Helical" evidence="8">
    <location>
        <begin position="139"/>
        <end position="158"/>
    </location>
</feature>
<evidence type="ECO:0000256" key="1">
    <source>
        <dbReference type="ARBA" id="ARBA00004651"/>
    </source>
</evidence>
<feature type="transmembrane region" description="Helical" evidence="8">
    <location>
        <begin position="309"/>
        <end position="331"/>
    </location>
</feature>
<keyword evidence="3" id="KW-1003">Cell membrane</keyword>
<dbReference type="AlphaFoldDB" id="A0A4Q2UAX3"/>
<feature type="transmembrane region" description="Helical" evidence="8">
    <location>
        <begin position="280"/>
        <end position="302"/>
    </location>
</feature>
<reference evidence="10 11" key="2">
    <citation type="submission" date="2019-02" db="EMBL/GenBank/DDBJ databases">
        <title>'Lichenibacterium ramalinii' gen. nov. sp. nov., 'Lichenibacterium minor' gen. nov. sp. nov.</title>
        <authorList>
            <person name="Pankratov T."/>
        </authorList>
    </citation>
    <scope>NUCLEOTIDE SEQUENCE [LARGE SCALE GENOMIC DNA]</scope>
    <source>
        <strain evidence="10 11">RmlP026</strain>
    </source>
</reference>
<feature type="transmembrane region" description="Helical" evidence="8">
    <location>
        <begin position="337"/>
        <end position="359"/>
    </location>
</feature>
<evidence type="ECO:0000313" key="10">
    <source>
        <dbReference type="EMBL" id="RYC32287.1"/>
    </source>
</evidence>
<evidence type="ECO:0000259" key="9">
    <source>
        <dbReference type="Pfam" id="PF00361"/>
    </source>
</evidence>
<feature type="transmembrane region" description="Helical" evidence="8">
    <location>
        <begin position="467"/>
        <end position="486"/>
    </location>
</feature>
<keyword evidence="6 8" id="KW-0472">Membrane</keyword>
<dbReference type="RefSeq" id="WP_129225871.1">
    <property type="nucleotide sequence ID" value="NZ_QYBB01000008.1"/>
</dbReference>
<feature type="transmembrane region" description="Helical" evidence="8">
    <location>
        <begin position="170"/>
        <end position="191"/>
    </location>
</feature>
<dbReference type="InterPro" id="IPR001750">
    <property type="entry name" value="ND/Mrp_TM"/>
</dbReference>
<keyword evidence="5 8" id="KW-1133">Transmembrane helix</keyword>
<feature type="transmembrane region" description="Helical" evidence="8">
    <location>
        <begin position="379"/>
        <end position="401"/>
    </location>
</feature>
<evidence type="ECO:0000256" key="2">
    <source>
        <dbReference type="ARBA" id="ARBA00005346"/>
    </source>
</evidence>
<gene>
    <name evidence="10" type="ORF">D3273_09670</name>
</gene>
<name>A0A4Q2UAX3_9HYPH</name>
<comment type="caution">
    <text evidence="10">The sequence shown here is derived from an EMBL/GenBank/DDBJ whole genome shotgun (WGS) entry which is preliminary data.</text>
</comment>
<dbReference type="PRINTS" id="PR01437">
    <property type="entry name" value="NUOXDRDTASE4"/>
</dbReference>
<evidence type="ECO:0000313" key="11">
    <source>
        <dbReference type="Proteomes" id="UP000290759"/>
    </source>
</evidence>
<feature type="domain" description="NADH:quinone oxidoreductase/Mrp antiporter transmembrane" evidence="9">
    <location>
        <begin position="134"/>
        <end position="420"/>
    </location>
</feature>
<evidence type="ECO:0000256" key="7">
    <source>
        <dbReference type="RuleBase" id="RU000320"/>
    </source>
</evidence>
<feature type="transmembrane region" description="Helical" evidence="8">
    <location>
        <begin position="249"/>
        <end position="268"/>
    </location>
</feature>
<reference evidence="10 11" key="1">
    <citation type="submission" date="2018-12" db="EMBL/GenBank/DDBJ databases">
        <authorList>
            <person name="Grouzdev D.S."/>
            <person name="Krutkina M.S."/>
        </authorList>
    </citation>
    <scope>NUCLEOTIDE SEQUENCE [LARGE SCALE GENOMIC DNA]</scope>
    <source>
        <strain evidence="10 11">RmlP026</strain>
    </source>
</reference>
<evidence type="ECO:0000256" key="3">
    <source>
        <dbReference type="ARBA" id="ARBA00022475"/>
    </source>
</evidence>
<dbReference type="OrthoDB" id="9768329at2"/>
<feature type="transmembrane region" description="Helical" evidence="8">
    <location>
        <begin position="521"/>
        <end position="537"/>
    </location>
</feature>
<dbReference type="PANTHER" id="PTHR42703">
    <property type="entry name" value="NADH DEHYDROGENASE"/>
    <property type="match status" value="1"/>
</dbReference>
<feature type="transmembrane region" description="Helical" evidence="8">
    <location>
        <begin position="211"/>
        <end position="237"/>
    </location>
</feature>
<comment type="similarity">
    <text evidence="2">Belongs to the CPA3 antiporters (TC 2.A.63) subunit D family.</text>
</comment>
<feature type="transmembrane region" description="Helical" evidence="8">
    <location>
        <begin position="570"/>
        <end position="586"/>
    </location>
</feature>
<dbReference type="GO" id="GO:0008137">
    <property type="term" value="F:NADH dehydrogenase (ubiquinone) activity"/>
    <property type="evidence" value="ECO:0007669"/>
    <property type="project" value="InterPro"/>
</dbReference>
<feature type="transmembrane region" description="Helical" evidence="8">
    <location>
        <begin position="116"/>
        <end position="133"/>
    </location>
</feature>
<dbReference type="Proteomes" id="UP000290759">
    <property type="component" value="Unassembled WGS sequence"/>
</dbReference>
<evidence type="ECO:0000256" key="6">
    <source>
        <dbReference type="ARBA" id="ARBA00023136"/>
    </source>
</evidence>
<organism evidence="10 11">
    <name type="scientific">Lichenibacterium minor</name>
    <dbReference type="NCBI Taxonomy" id="2316528"/>
    <lineage>
        <taxon>Bacteria</taxon>
        <taxon>Pseudomonadati</taxon>
        <taxon>Pseudomonadota</taxon>
        <taxon>Alphaproteobacteria</taxon>
        <taxon>Hyphomicrobiales</taxon>
        <taxon>Lichenihabitantaceae</taxon>
        <taxon>Lichenibacterium</taxon>
    </lineage>
</organism>
<feature type="transmembrane region" description="Helical" evidence="8">
    <location>
        <begin position="413"/>
        <end position="434"/>
    </location>
</feature>
<evidence type="ECO:0000256" key="5">
    <source>
        <dbReference type="ARBA" id="ARBA00022989"/>
    </source>
</evidence>
<dbReference type="Pfam" id="PF00361">
    <property type="entry name" value="Proton_antipo_M"/>
    <property type="match status" value="1"/>
</dbReference>
<dbReference type="PANTHER" id="PTHR42703:SF1">
    <property type="entry name" value="NA(+)_H(+) ANTIPORTER SUBUNIT D1"/>
    <property type="match status" value="1"/>
</dbReference>
<protein>
    <submittedName>
        <fullName evidence="10">NADH-quinone oxidoreductase subunit E</fullName>
    </submittedName>
</protein>
<dbReference type="InterPro" id="IPR003918">
    <property type="entry name" value="NADH_UbQ_OxRdtase"/>
</dbReference>
<keyword evidence="11" id="KW-1185">Reference proteome</keyword>
<dbReference type="EMBL" id="QYBB01000008">
    <property type="protein sequence ID" value="RYC32287.1"/>
    <property type="molecule type" value="Genomic_DNA"/>
</dbReference>
<accession>A0A4Q2UAX3</accession>
<dbReference type="GO" id="GO:0005886">
    <property type="term" value="C:plasma membrane"/>
    <property type="evidence" value="ECO:0007669"/>
    <property type="project" value="UniProtKB-SubCell"/>
</dbReference>
<sequence>MTLLDVLVPFPVVLPLAVGAIVLALGERLPKHAPEALGIAAALAVAGLSAVLSRGALDAGTPVYWFGGWEPRPGVTLGIAFAPDPASAGIAAFIGLLFAAALVFAWGFFDEVRSTFNVLMLLFLAAMQGFCLTRDLFNLFVWFEVMSVAAYALTGFSLKRASLAGALNFTVVNSLGSMLMLAGIGLVYARAGALDFEAVREAVGRAGHDPVIVGGFCLVSVALLTKAAILPFQFWLADAHAVAPSPVSVIFSGSMVPIGLFGFAKIAVQVFPGSPDAGSILHGLLFGVGCATAVVGGLLAWSQRHLKRLLAFSTIGHIGIMLTGVAALSPVGLAGALAYLVGHGLVKGTLFMLVGVLLAEKAGVDELNLRGLGRDIWPAGVLTGLAALLLGGAPLGLLHGGADLVSAAAPDGLAGWAMHLSVLVGTALTGGAVLRFAGRVYLGLGPDPGDEAEAPTDEEQEKADRPLWLMLAPCILLLGIDVLVPADLAEHMAARVLPQFAHLAAGSVAVPPPTGWTAVEPWLALLGAVAVAGVALFRDRVPRILPAAGGMFKPVVAGLNRLHTGVINDYVVWMALGVAMFAAWATF</sequence>
<dbReference type="GO" id="GO:0042773">
    <property type="term" value="P:ATP synthesis coupled electron transport"/>
    <property type="evidence" value="ECO:0007669"/>
    <property type="project" value="InterPro"/>
</dbReference>
<keyword evidence="4 7" id="KW-0812">Transmembrane</keyword>
<feature type="transmembrane region" description="Helical" evidence="8">
    <location>
        <begin position="37"/>
        <end position="57"/>
    </location>
</feature>
<evidence type="ECO:0000256" key="4">
    <source>
        <dbReference type="ARBA" id="ARBA00022692"/>
    </source>
</evidence>
<evidence type="ECO:0000256" key="8">
    <source>
        <dbReference type="SAM" id="Phobius"/>
    </source>
</evidence>
<comment type="subcellular location">
    <subcellularLocation>
        <location evidence="1">Cell membrane</location>
        <topology evidence="1">Multi-pass membrane protein</topology>
    </subcellularLocation>
    <subcellularLocation>
        <location evidence="7">Membrane</location>
        <topology evidence="7">Multi-pass membrane protein</topology>
    </subcellularLocation>
</comment>